<gene>
    <name evidence="1" type="ORF">TorRG33x02_012010</name>
</gene>
<dbReference type="Gene3D" id="1.10.630.10">
    <property type="entry name" value="Cytochrome P450"/>
    <property type="match status" value="1"/>
</dbReference>
<comment type="caution">
    <text evidence="1">The sequence shown here is derived from an EMBL/GenBank/DDBJ whole genome shotgun (WGS) entry which is preliminary data.</text>
</comment>
<dbReference type="GO" id="GO:0004497">
    <property type="term" value="F:monooxygenase activity"/>
    <property type="evidence" value="ECO:0007669"/>
    <property type="project" value="InterPro"/>
</dbReference>
<evidence type="ECO:0000313" key="2">
    <source>
        <dbReference type="Proteomes" id="UP000237000"/>
    </source>
</evidence>
<dbReference type="GO" id="GO:0005506">
    <property type="term" value="F:iron ion binding"/>
    <property type="evidence" value="ECO:0007669"/>
    <property type="project" value="InterPro"/>
</dbReference>
<dbReference type="SUPFAM" id="SSF48264">
    <property type="entry name" value="Cytochrome P450"/>
    <property type="match status" value="1"/>
</dbReference>
<dbReference type="OrthoDB" id="10029320at2759"/>
<dbReference type="GO" id="GO:0020037">
    <property type="term" value="F:heme binding"/>
    <property type="evidence" value="ECO:0007669"/>
    <property type="project" value="InterPro"/>
</dbReference>
<name>A0A2P5FZB2_TREOI</name>
<dbReference type="InterPro" id="IPR036396">
    <property type="entry name" value="Cyt_P450_sf"/>
</dbReference>
<dbReference type="GO" id="GO:0016705">
    <property type="term" value="F:oxidoreductase activity, acting on paired donors, with incorporation or reduction of molecular oxygen"/>
    <property type="evidence" value="ECO:0007669"/>
    <property type="project" value="InterPro"/>
</dbReference>
<organism evidence="1 2">
    <name type="scientific">Trema orientale</name>
    <name type="common">Charcoal tree</name>
    <name type="synonym">Celtis orientalis</name>
    <dbReference type="NCBI Taxonomy" id="63057"/>
    <lineage>
        <taxon>Eukaryota</taxon>
        <taxon>Viridiplantae</taxon>
        <taxon>Streptophyta</taxon>
        <taxon>Embryophyta</taxon>
        <taxon>Tracheophyta</taxon>
        <taxon>Spermatophyta</taxon>
        <taxon>Magnoliopsida</taxon>
        <taxon>eudicotyledons</taxon>
        <taxon>Gunneridae</taxon>
        <taxon>Pentapetalae</taxon>
        <taxon>rosids</taxon>
        <taxon>fabids</taxon>
        <taxon>Rosales</taxon>
        <taxon>Cannabaceae</taxon>
        <taxon>Trema</taxon>
    </lineage>
</organism>
<proteinExistence type="predicted"/>
<dbReference type="AlphaFoldDB" id="A0A2P5FZB2"/>
<keyword evidence="2" id="KW-1185">Reference proteome</keyword>
<dbReference type="EMBL" id="JXTC01000003">
    <property type="protein sequence ID" value="POO03140.1"/>
    <property type="molecule type" value="Genomic_DNA"/>
</dbReference>
<dbReference type="InParanoid" id="A0A2P5FZB2"/>
<accession>A0A2P5FZB2</accession>
<evidence type="ECO:0000313" key="1">
    <source>
        <dbReference type="EMBL" id="POO03140.1"/>
    </source>
</evidence>
<sequence length="108" mass="12638">MTTIFRETLQFYPPMAVMIRKTLNRGPTICIGQNLAMVEAKIILAMILQCHYSLRSLLLLLYKRSFLIQESYLRSLRLRPLGLGFEFRLLSQVFELLGYISGRRRVIN</sequence>
<protein>
    <submittedName>
        <fullName evidence="1">Cytochrome P</fullName>
    </submittedName>
</protein>
<dbReference type="Proteomes" id="UP000237000">
    <property type="component" value="Unassembled WGS sequence"/>
</dbReference>
<reference evidence="2" key="1">
    <citation type="submission" date="2016-06" db="EMBL/GenBank/DDBJ databases">
        <title>Parallel loss of symbiosis genes in relatives of nitrogen-fixing non-legume Parasponia.</title>
        <authorList>
            <person name="Van Velzen R."/>
            <person name="Holmer R."/>
            <person name="Bu F."/>
            <person name="Rutten L."/>
            <person name="Van Zeijl A."/>
            <person name="Liu W."/>
            <person name="Santuari L."/>
            <person name="Cao Q."/>
            <person name="Sharma T."/>
            <person name="Shen D."/>
            <person name="Roswanjaya Y."/>
            <person name="Wardhani T."/>
            <person name="Kalhor M.S."/>
            <person name="Jansen J."/>
            <person name="Van den Hoogen J."/>
            <person name="Gungor B."/>
            <person name="Hartog M."/>
            <person name="Hontelez J."/>
            <person name="Verver J."/>
            <person name="Yang W.-C."/>
            <person name="Schijlen E."/>
            <person name="Repin R."/>
            <person name="Schilthuizen M."/>
            <person name="Schranz E."/>
            <person name="Heidstra R."/>
            <person name="Miyata K."/>
            <person name="Fedorova E."/>
            <person name="Kohlen W."/>
            <person name="Bisseling T."/>
            <person name="Smit S."/>
            <person name="Geurts R."/>
        </authorList>
    </citation>
    <scope>NUCLEOTIDE SEQUENCE [LARGE SCALE GENOMIC DNA]</scope>
    <source>
        <strain evidence="2">cv. RG33-2</strain>
    </source>
</reference>